<reference evidence="2 3" key="1">
    <citation type="submission" date="2017-03" db="EMBL/GenBank/DDBJ databases">
        <authorList>
            <person name="Afonso C.L."/>
            <person name="Miller P.J."/>
            <person name="Scott M.A."/>
            <person name="Spackman E."/>
            <person name="Goraichik I."/>
            <person name="Dimitrov K.M."/>
            <person name="Suarez D.L."/>
            <person name="Swayne D.E."/>
        </authorList>
    </citation>
    <scope>NUCLEOTIDE SEQUENCE [LARGE SCALE GENOMIC DNA]</scope>
    <source>
        <strain evidence="2 3">CECT 7680</strain>
    </source>
</reference>
<evidence type="ECO:0000313" key="3">
    <source>
        <dbReference type="Proteomes" id="UP000193409"/>
    </source>
</evidence>
<gene>
    <name evidence="2" type="ORF">PSA7680_03347</name>
</gene>
<dbReference type="AlphaFoldDB" id="A0A1Y5TGN1"/>
<protein>
    <submittedName>
        <fullName evidence="2">MerT mercuric transport protein</fullName>
    </submittedName>
</protein>
<name>A0A1Y5TGN1_9RHOB</name>
<keyword evidence="1" id="KW-1133">Transmembrane helix</keyword>
<feature type="transmembrane region" description="Helical" evidence="1">
    <location>
        <begin position="51"/>
        <end position="77"/>
    </location>
</feature>
<feature type="transmembrane region" description="Helical" evidence="1">
    <location>
        <begin position="89"/>
        <end position="110"/>
    </location>
</feature>
<dbReference type="EMBL" id="FWFQ01000034">
    <property type="protein sequence ID" value="SLN63452.1"/>
    <property type="molecule type" value="Genomic_DNA"/>
</dbReference>
<dbReference type="Proteomes" id="UP000193409">
    <property type="component" value="Unassembled WGS sequence"/>
</dbReference>
<keyword evidence="1" id="KW-0472">Membrane</keyword>
<evidence type="ECO:0000313" key="2">
    <source>
        <dbReference type="EMBL" id="SLN63452.1"/>
    </source>
</evidence>
<feature type="transmembrane region" description="Helical" evidence="1">
    <location>
        <begin position="21"/>
        <end position="45"/>
    </location>
</feature>
<keyword evidence="1" id="KW-0812">Transmembrane</keyword>
<dbReference type="RefSeq" id="WP_245824716.1">
    <property type="nucleotide sequence ID" value="NZ_FWFQ01000034.1"/>
</dbReference>
<sequence length="122" mass="12729">MSAPFRHAEGTPARTSSGVKASLLASFAALGVATCCVLPMIFLILGLGGSWLAVFGVIAGASPYVLALAGFLLAAAWIGRLRLDVAPGWARAGLWGSTALFFIALGLYAYEARINDALIQWM</sequence>
<proteinExistence type="predicted"/>
<keyword evidence="3" id="KW-1185">Reference proteome</keyword>
<organism evidence="2 3">
    <name type="scientific">Pseudoruegeria aquimaris</name>
    <dbReference type="NCBI Taxonomy" id="393663"/>
    <lineage>
        <taxon>Bacteria</taxon>
        <taxon>Pseudomonadati</taxon>
        <taxon>Pseudomonadota</taxon>
        <taxon>Alphaproteobacteria</taxon>
        <taxon>Rhodobacterales</taxon>
        <taxon>Roseobacteraceae</taxon>
        <taxon>Pseudoruegeria</taxon>
    </lineage>
</organism>
<evidence type="ECO:0000256" key="1">
    <source>
        <dbReference type="SAM" id="Phobius"/>
    </source>
</evidence>
<accession>A0A1Y5TGN1</accession>